<accession>A0A7W7B285</accession>
<evidence type="ECO:0000256" key="1">
    <source>
        <dbReference type="ARBA" id="ARBA00005254"/>
    </source>
</evidence>
<evidence type="ECO:0000313" key="3">
    <source>
        <dbReference type="Proteomes" id="UP000566324"/>
    </source>
</evidence>
<keyword evidence="3" id="KW-1185">Reference proteome</keyword>
<dbReference type="Pfam" id="PF00378">
    <property type="entry name" value="ECH_1"/>
    <property type="match status" value="1"/>
</dbReference>
<comment type="caution">
    <text evidence="2">The sequence shown here is derived from an EMBL/GenBank/DDBJ whole genome shotgun (WGS) entry which is preliminary data.</text>
</comment>
<dbReference type="InterPro" id="IPR001753">
    <property type="entry name" value="Enoyl-CoA_hydra/iso"/>
</dbReference>
<comment type="similarity">
    <text evidence="1">Belongs to the enoyl-CoA hydratase/isomerase family.</text>
</comment>
<dbReference type="Gene3D" id="3.90.226.10">
    <property type="entry name" value="2-enoyl-CoA Hydratase, Chain A, domain 1"/>
    <property type="match status" value="1"/>
</dbReference>
<name>A0A7W7B285_9SPHN</name>
<dbReference type="CDD" id="cd06558">
    <property type="entry name" value="crotonase-like"/>
    <property type="match status" value="1"/>
</dbReference>
<dbReference type="Proteomes" id="UP000566324">
    <property type="component" value="Unassembled WGS sequence"/>
</dbReference>
<dbReference type="PANTHER" id="PTHR43802:SF1">
    <property type="entry name" value="IP11341P-RELATED"/>
    <property type="match status" value="1"/>
</dbReference>
<organism evidence="2 3">
    <name type="scientific">Sphingosinicella soli</name>
    <dbReference type="NCBI Taxonomy" id="333708"/>
    <lineage>
        <taxon>Bacteria</taxon>
        <taxon>Pseudomonadati</taxon>
        <taxon>Pseudomonadota</taxon>
        <taxon>Alphaproteobacteria</taxon>
        <taxon>Sphingomonadales</taxon>
        <taxon>Sphingosinicellaceae</taxon>
        <taxon>Sphingosinicella</taxon>
    </lineage>
</organism>
<evidence type="ECO:0000313" key="2">
    <source>
        <dbReference type="EMBL" id="MBB4632683.1"/>
    </source>
</evidence>
<gene>
    <name evidence="2" type="ORF">GGQ98_002310</name>
</gene>
<dbReference type="AlphaFoldDB" id="A0A7W7B285"/>
<dbReference type="PANTHER" id="PTHR43802">
    <property type="entry name" value="ENOYL-COA HYDRATASE"/>
    <property type="match status" value="1"/>
</dbReference>
<dbReference type="EMBL" id="JACHNZ010000025">
    <property type="protein sequence ID" value="MBB4632683.1"/>
    <property type="molecule type" value="Genomic_DNA"/>
</dbReference>
<dbReference type="InterPro" id="IPR029045">
    <property type="entry name" value="ClpP/crotonase-like_dom_sf"/>
</dbReference>
<dbReference type="RefSeq" id="WP_184069605.1">
    <property type="nucleotide sequence ID" value="NZ_JACHNZ010000025.1"/>
</dbReference>
<reference evidence="2 3" key="1">
    <citation type="submission" date="2020-08" db="EMBL/GenBank/DDBJ databases">
        <title>Genomic Encyclopedia of Type Strains, Phase IV (KMG-IV): sequencing the most valuable type-strain genomes for metagenomic binning, comparative biology and taxonomic classification.</title>
        <authorList>
            <person name="Goeker M."/>
        </authorList>
    </citation>
    <scope>NUCLEOTIDE SEQUENCE [LARGE SCALE GENOMIC DNA]</scope>
    <source>
        <strain evidence="2 3">DSM 17328</strain>
    </source>
</reference>
<dbReference type="GO" id="GO:0003824">
    <property type="term" value="F:catalytic activity"/>
    <property type="evidence" value="ECO:0007669"/>
    <property type="project" value="UniProtKB-ARBA"/>
</dbReference>
<dbReference type="SUPFAM" id="SSF52096">
    <property type="entry name" value="ClpP/crotonase"/>
    <property type="match status" value="1"/>
</dbReference>
<protein>
    <submittedName>
        <fullName evidence="2">Enoyl-CoA hydratase/carnithine racemase</fullName>
    </submittedName>
</protein>
<proteinExistence type="inferred from homology"/>
<sequence length="263" mass="29639">MAERTLEDYAADYRHVKFHREDGILQLTLHSDDGPVVWGGDPGEEMSRLWRQVGDDRENQVIILTGTGEWFTGPKADWRNRHFKGVPKPSDWDVGIRRGRFMEMDMLNVDVPIIAAVNGPAWRHCEQALLCDIVLASETALFQDSGHYVDGHLAPGDGMHIALTMLLGINRARYMVFTGQAISAQEAKTLGLVGEVLAPDQLLPRAWELARQIQQQPRLVTRYTKQVMVQHIKQVMQANIAQGLAYEALADIDRAMRDAEKES</sequence>